<evidence type="ECO:0000259" key="10">
    <source>
        <dbReference type="Pfam" id="PF01648"/>
    </source>
</evidence>
<comment type="similarity">
    <text evidence="1">Belongs to the P-Pant transferase superfamily. AcpS family.</text>
</comment>
<evidence type="ECO:0000256" key="4">
    <source>
        <dbReference type="ARBA" id="ARBA00022679"/>
    </source>
</evidence>
<evidence type="ECO:0000256" key="3">
    <source>
        <dbReference type="ARBA" id="ARBA00016301"/>
    </source>
</evidence>
<feature type="domain" description="4'-phosphopantetheinyl transferase" evidence="10">
    <location>
        <begin position="104"/>
        <end position="221"/>
    </location>
</feature>
<dbReference type="PANTHER" id="PTHR12215">
    <property type="entry name" value="PHOSPHOPANTETHEINE TRANSFERASE"/>
    <property type="match status" value="1"/>
</dbReference>
<dbReference type="SUPFAM" id="SSF56214">
    <property type="entry name" value="4'-phosphopantetheinyl transferase"/>
    <property type="match status" value="2"/>
</dbReference>
<dbReference type="PANTHER" id="PTHR12215:SF10">
    <property type="entry name" value="L-AMINOADIPATE-SEMIALDEHYDE DEHYDROGENASE-PHOSPHOPANTETHEINYL TRANSFERASE"/>
    <property type="match status" value="1"/>
</dbReference>
<accession>A0ABD0KRI1</accession>
<proteinExistence type="inferred from homology"/>
<dbReference type="InterPro" id="IPR050559">
    <property type="entry name" value="P-Pant_transferase_sf"/>
</dbReference>
<dbReference type="FunFam" id="3.90.470.20:FF:000003">
    <property type="entry name" value="L-aminoadipate-semialdehyde dehydrogenase-phosphopantetheinyl transferase"/>
    <property type="match status" value="1"/>
</dbReference>
<dbReference type="Pfam" id="PF01648">
    <property type="entry name" value="ACPS"/>
    <property type="match status" value="1"/>
</dbReference>
<reference evidence="12 13" key="1">
    <citation type="journal article" date="2023" name="Sci. Data">
        <title>Genome assembly of the Korean intertidal mud-creeper Batillaria attramentaria.</title>
        <authorList>
            <person name="Patra A.K."/>
            <person name="Ho P.T."/>
            <person name="Jun S."/>
            <person name="Lee S.J."/>
            <person name="Kim Y."/>
            <person name="Won Y.J."/>
        </authorList>
    </citation>
    <scope>NUCLEOTIDE SEQUENCE [LARGE SCALE GENOMIC DNA]</scope>
    <source>
        <strain evidence="12">Wonlab-2016</strain>
    </source>
</reference>
<evidence type="ECO:0000256" key="6">
    <source>
        <dbReference type="ARBA" id="ARBA00033443"/>
    </source>
</evidence>
<evidence type="ECO:0000313" key="12">
    <source>
        <dbReference type="EMBL" id="KAK7489887.1"/>
    </source>
</evidence>
<evidence type="ECO:0000256" key="2">
    <source>
        <dbReference type="ARBA" id="ARBA00013172"/>
    </source>
</evidence>
<evidence type="ECO:0000256" key="8">
    <source>
        <dbReference type="ARBA" id="ARBA00048794"/>
    </source>
</evidence>
<comment type="catalytic activity">
    <reaction evidence="7">
        <text>apo-[ACP] + CoA = holo-[ACP] + adenosine 3',5'-bisphosphate + H(+)</text>
        <dbReference type="Rhea" id="RHEA:12068"/>
        <dbReference type="Rhea" id="RHEA-COMP:9685"/>
        <dbReference type="Rhea" id="RHEA-COMP:9690"/>
        <dbReference type="ChEBI" id="CHEBI:15378"/>
        <dbReference type="ChEBI" id="CHEBI:29999"/>
        <dbReference type="ChEBI" id="CHEBI:57287"/>
        <dbReference type="ChEBI" id="CHEBI:58343"/>
        <dbReference type="ChEBI" id="CHEBI:64479"/>
        <dbReference type="EC" id="2.7.8.7"/>
    </reaction>
    <physiologicalReaction direction="left-to-right" evidence="7">
        <dbReference type="Rhea" id="RHEA:12069"/>
    </physiologicalReaction>
</comment>
<feature type="domain" description="4'-phosphopantetheinyl transferase N-terminal" evidence="11">
    <location>
        <begin position="2"/>
        <end position="100"/>
    </location>
</feature>
<comment type="caution">
    <text evidence="12">The sequence shown here is derived from an EMBL/GenBank/DDBJ whole genome shotgun (WGS) entry which is preliminary data.</text>
</comment>
<feature type="region of interest" description="Disordered" evidence="9">
    <location>
        <begin position="222"/>
        <end position="243"/>
    </location>
</feature>
<keyword evidence="13" id="KW-1185">Reference proteome</keyword>
<comment type="catalytic activity">
    <reaction evidence="8">
        <text>apo-[ACP] + acetyl-CoA = acetyl-[ACP] + adenosine 3',5'-bisphosphate + H(+)</text>
        <dbReference type="Rhea" id="RHEA:46564"/>
        <dbReference type="Rhea" id="RHEA-COMP:9621"/>
        <dbReference type="Rhea" id="RHEA-COMP:9690"/>
        <dbReference type="ChEBI" id="CHEBI:15378"/>
        <dbReference type="ChEBI" id="CHEBI:29999"/>
        <dbReference type="ChEBI" id="CHEBI:57288"/>
        <dbReference type="ChEBI" id="CHEBI:58343"/>
        <dbReference type="ChEBI" id="CHEBI:78446"/>
    </reaction>
    <physiologicalReaction direction="left-to-right" evidence="8">
        <dbReference type="Rhea" id="RHEA:46565"/>
    </physiologicalReaction>
</comment>
<evidence type="ECO:0000256" key="5">
    <source>
        <dbReference type="ARBA" id="ARBA00030484"/>
    </source>
</evidence>
<evidence type="ECO:0000259" key="11">
    <source>
        <dbReference type="Pfam" id="PF22624"/>
    </source>
</evidence>
<dbReference type="InterPro" id="IPR008278">
    <property type="entry name" value="4-PPantetheinyl_Trfase_dom"/>
</dbReference>
<dbReference type="Gene3D" id="3.90.470.20">
    <property type="entry name" value="4'-phosphopantetheinyl transferase domain"/>
    <property type="match status" value="2"/>
</dbReference>
<dbReference type="EMBL" id="JACVVK020000133">
    <property type="protein sequence ID" value="KAK7489887.1"/>
    <property type="molecule type" value="Genomic_DNA"/>
</dbReference>
<organism evidence="12 13">
    <name type="scientific">Batillaria attramentaria</name>
    <dbReference type="NCBI Taxonomy" id="370345"/>
    <lineage>
        <taxon>Eukaryota</taxon>
        <taxon>Metazoa</taxon>
        <taxon>Spiralia</taxon>
        <taxon>Lophotrochozoa</taxon>
        <taxon>Mollusca</taxon>
        <taxon>Gastropoda</taxon>
        <taxon>Caenogastropoda</taxon>
        <taxon>Sorbeoconcha</taxon>
        <taxon>Cerithioidea</taxon>
        <taxon>Batillariidae</taxon>
        <taxon>Batillaria</taxon>
    </lineage>
</organism>
<evidence type="ECO:0000256" key="7">
    <source>
        <dbReference type="ARBA" id="ARBA00048641"/>
    </source>
</evidence>
<dbReference type="Proteomes" id="UP001519460">
    <property type="component" value="Unassembled WGS sequence"/>
</dbReference>
<evidence type="ECO:0000256" key="1">
    <source>
        <dbReference type="ARBA" id="ARBA00006195"/>
    </source>
</evidence>
<protein>
    <recommendedName>
        <fullName evidence="3">L-aminoadipate-semialdehyde dehydrogenase-phosphopantetheinyl transferase</fullName>
        <ecNumber evidence="2">2.7.8.7</ecNumber>
    </recommendedName>
    <alternativeName>
        <fullName evidence="5">4'-phosphopantetheinyl transferase</fullName>
    </alternativeName>
    <alternativeName>
        <fullName evidence="6">Alpha-aminoadipic semialdehyde dehydrogenase-phosphopantetheinyl transferase</fullName>
    </alternativeName>
</protein>
<feature type="region of interest" description="Disordered" evidence="9">
    <location>
        <begin position="267"/>
        <end position="288"/>
    </location>
</feature>
<dbReference type="GO" id="GO:0008897">
    <property type="term" value="F:holo-[acyl-carrier-protein] synthase activity"/>
    <property type="evidence" value="ECO:0007669"/>
    <property type="project" value="UniProtKB-EC"/>
</dbReference>
<evidence type="ECO:0000256" key="9">
    <source>
        <dbReference type="SAM" id="MobiDB-lite"/>
    </source>
</evidence>
<dbReference type="InterPro" id="IPR037143">
    <property type="entry name" value="4-PPantetheinyl_Trfase_dom_sf"/>
</dbReference>
<dbReference type="EC" id="2.7.8.7" evidence="2"/>
<dbReference type="AlphaFoldDB" id="A0ABD0KRI1"/>
<name>A0ABD0KRI1_9CAEN</name>
<gene>
    <name evidence="12" type="ORF">BaRGS_00018909</name>
</gene>
<feature type="compositionally biased region" description="Basic and acidic residues" evidence="9">
    <location>
        <begin position="277"/>
        <end position="288"/>
    </location>
</feature>
<sequence>MWMPTQMEWMTAAQCVQQEEKERIGKFVFKKDAKSAMVGRLLIRRVVSFMLGIPYRCVKLARTERGKPYLLSPTDGKTPRLGCNFNISHQGDYVVIAAEADRLVGVDIMKVEWPRNTPVQDFFRTMDRQLTVQEWATVRKGAGDMDQLKAFYRFWCLKESFVKALGTGIGFEVARLNFNTVSDNLVADHITRSTTLRVDGAPVSNWLFEETMLEDHCVAVASRPETSEEAEMPSTKSGDEPWSAEGQFTVWSVQELLSDCQPLLGSQPDKAYWDNFSAKEEEPQGNKS</sequence>
<keyword evidence="4" id="KW-0808">Transferase</keyword>
<dbReference type="InterPro" id="IPR055066">
    <property type="entry name" value="AASDHPPT_N"/>
</dbReference>
<dbReference type="Pfam" id="PF22624">
    <property type="entry name" value="AASDHPPT_N"/>
    <property type="match status" value="1"/>
</dbReference>
<evidence type="ECO:0000313" key="13">
    <source>
        <dbReference type="Proteomes" id="UP001519460"/>
    </source>
</evidence>